<name>A0A212KFM0_9DELT</name>
<evidence type="ECO:0000256" key="1">
    <source>
        <dbReference type="SAM" id="MobiDB-lite"/>
    </source>
</evidence>
<gene>
    <name evidence="2" type="ORF">KL86DPRO_60169</name>
</gene>
<dbReference type="AlphaFoldDB" id="A0A212KFM0"/>
<evidence type="ECO:0000313" key="2">
    <source>
        <dbReference type="EMBL" id="SBW10459.1"/>
    </source>
</evidence>
<protein>
    <submittedName>
        <fullName evidence="2">Uncharacterized protein</fullName>
    </submittedName>
</protein>
<reference evidence="2" key="1">
    <citation type="submission" date="2016-04" db="EMBL/GenBank/DDBJ databases">
        <authorList>
            <person name="Evans L.H."/>
            <person name="Alamgir A."/>
            <person name="Owens N."/>
            <person name="Weber N.D."/>
            <person name="Virtaneva K."/>
            <person name="Barbian K."/>
            <person name="Babar A."/>
            <person name="Rosenke K."/>
        </authorList>
    </citation>
    <scope>NUCLEOTIDE SEQUENCE</scope>
    <source>
        <strain evidence="2">86</strain>
    </source>
</reference>
<organism evidence="2">
    <name type="scientific">uncultured delta proteobacterium</name>
    <dbReference type="NCBI Taxonomy" id="34034"/>
    <lineage>
        <taxon>Bacteria</taxon>
        <taxon>Deltaproteobacteria</taxon>
        <taxon>environmental samples</taxon>
    </lineage>
</organism>
<dbReference type="EMBL" id="FLUQ01000006">
    <property type="protein sequence ID" value="SBW10459.1"/>
    <property type="molecule type" value="Genomic_DNA"/>
</dbReference>
<sequence>MAVGFILHNRATGILDETYGMVSSGGSDRVRGSRRHCGAKPGGRREDPSGSRTGGR</sequence>
<proteinExistence type="predicted"/>
<accession>A0A212KFM0</accession>
<feature type="region of interest" description="Disordered" evidence="1">
    <location>
        <begin position="23"/>
        <end position="56"/>
    </location>
</feature>